<protein>
    <submittedName>
        <fullName evidence="1">Arginase family protein</fullName>
    </submittedName>
</protein>
<dbReference type="AlphaFoldDB" id="A0A9X3CN75"/>
<comment type="caution">
    <text evidence="1">The sequence shown here is derived from an EMBL/GenBank/DDBJ whole genome shotgun (WGS) entry which is preliminary data.</text>
</comment>
<proteinExistence type="predicted"/>
<dbReference type="InterPro" id="IPR006035">
    <property type="entry name" value="Ureohydrolase"/>
</dbReference>
<dbReference type="GO" id="GO:0016813">
    <property type="term" value="F:hydrolase activity, acting on carbon-nitrogen (but not peptide) bonds, in linear amidines"/>
    <property type="evidence" value="ECO:0007669"/>
    <property type="project" value="UniProtKB-ARBA"/>
</dbReference>
<dbReference type="EMBL" id="JAKRRY010000011">
    <property type="protein sequence ID" value="MCW8346428.1"/>
    <property type="molecule type" value="Genomic_DNA"/>
</dbReference>
<evidence type="ECO:0000313" key="2">
    <source>
        <dbReference type="Proteomes" id="UP001155587"/>
    </source>
</evidence>
<keyword evidence="2" id="KW-1185">Reference proteome</keyword>
<dbReference type="SUPFAM" id="SSF52768">
    <property type="entry name" value="Arginase/deacetylase"/>
    <property type="match status" value="1"/>
</dbReference>
<gene>
    <name evidence="1" type="ORF">MD535_10490</name>
</gene>
<accession>A0A9X3CN75</accession>
<dbReference type="RefSeq" id="WP_265674984.1">
    <property type="nucleotide sequence ID" value="NZ_JAKRRY010000011.1"/>
</dbReference>
<name>A0A9X3CN75_9VIBR</name>
<sequence length="287" mass="32792">MLSVFKQLWKNRYHPTIEHKLPIFTVCESIKPISNVEFEDAESLLETAYDWLSDQSHSHSMRNVGHFPLLSVYSAERPYFESPYANCALNSQLVEHLSHGATPMVITNCHETLLNLLPSLIIDSEQLGIININADFLMDQTLEVKTGSMLHFALNRHNECRAFHIGIDPNSASKSQLDYAEDMGCDWALLNEVNYRNKGMVKSQVARFLHHCDKVVITIDLASISKTMSKLENQKLELSMVLRILRQCMSANKTTLIQLVGNKEEHIYSASTQLIVEQASHFYYFSR</sequence>
<reference evidence="1" key="1">
    <citation type="submission" date="2022-02" db="EMBL/GenBank/DDBJ databases">
        <title>Vibrio sp. nov, a new bacterium isolated from seawater.</title>
        <authorList>
            <person name="Yuan Y."/>
        </authorList>
    </citation>
    <scope>NUCLEOTIDE SEQUENCE</scope>
    <source>
        <strain evidence="1">ZSDZ65</strain>
    </source>
</reference>
<dbReference type="GO" id="GO:0046872">
    <property type="term" value="F:metal ion binding"/>
    <property type="evidence" value="ECO:0007669"/>
    <property type="project" value="InterPro"/>
</dbReference>
<dbReference type="Pfam" id="PF00491">
    <property type="entry name" value="Arginase"/>
    <property type="match status" value="1"/>
</dbReference>
<dbReference type="Gene3D" id="3.40.800.10">
    <property type="entry name" value="Ureohydrolase domain"/>
    <property type="match status" value="1"/>
</dbReference>
<dbReference type="InterPro" id="IPR023696">
    <property type="entry name" value="Ureohydrolase_dom_sf"/>
</dbReference>
<dbReference type="Proteomes" id="UP001155587">
    <property type="component" value="Unassembled WGS sequence"/>
</dbReference>
<organism evidence="1 2">
    <name type="scientific">Vibrio qingdaonensis</name>
    <dbReference type="NCBI Taxonomy" id="2829491"/>
    <lineage>
        <taxon>Bacteria</taxon>
        <taxon>Pseudomonadati</taxon>
        <taxon>Pseudomonadota</taxon>
        <taxon>Gammaproteobacteria</taxon>
        <taxon>Vibrionales</taxon>
        <taxon>Vibrionaceae</taxon>
        <taxon>Vibrio</taxon>
    </lineage>
</organism>
<evidence type="ECO:0000313" key="1">
    <source>
        <dbReference type="EMBL" id="MCW8346428.1"/>
    </source>
</evidence>